<dbReference type="EMBL" id="CP158297">
    <property type="protein sequence ID" value="XBV83700.1"/>
    <property type="molecule type" value="Genomic_DNA"/>
</dbReference>
<keyword evidence="2" id="KW-0813">Transport</keyword>
<feature type="domain" description="Major facilitator superfamily (MFS) profile" evidence="8">
    <location>
        <begin position="1"/>
        <end position="410"/>
    </location>
</feature>
<dbReference type="InterPro" id="IPR020846">
    <property type="entry name" value="MFS_dom"/>
</dbReference>
<feature type="transmembrane region" description="Helical" evidence="7">
    <location>
        <begin position="375"/>
        <end position="402"/>
    </location>
</feature>
<evidence type="ECO:0000256" key="5">
    <source>
        <dbReference type="ARBA" id="ARBA00022989"/>
    </source>
</evidence>
<keyword evidence="4 7" id="KW-0812">Transmembrane</keyword>
<evidence type="ECO:0000256" key="3">
    <source>
        <dbReference type="ARBA" id="ARBA00022475"/>
    </source>
</evidence>
<evidence type="ECO:0000256" key="2">
    <source>
        <dbReference type="ARBA" id="ARBA00022448"/>
    </source>
</evidence>
<organism evidence="9">
    <name type="scientific">Deinococcus sonorensis KR-87</name>
    <dbReference type="NCBI Taxonomy" id="694439"/>
    <lineage>
        <taxon>Bacteria</taxon>
        <taxon>Thermotogati</taxon>
        <taxon>Deinococcota</taxon>
        <taxon>Deinococci</taxon>
        <taxon>Deinococcales</taxon>
        <taxon>Deinococcaceae</taxon>
        <taxon>Deinococcus</taxon>
    </lineage>
</organism>
<dbReference type="GO" id="GO:0005886">
    <property type="term" value="C:plasma membrane"/>
    <property type="evidence" value="ECO:0007669"/>
    <property type="project" value="UniProtKB-SubCell"/>
</dbReference>
<dbReference type="PANTHER" id="PTHR23513">
    <property type="entry name" value="INTEGRAL MEMBRANE EFFLUX PROTEIN-RELATED"/>
    <property type="match status" value="1"/>
</dbReference>
<keyword evidence="9" id="KW-0614">Plasmid</keyword>
<name>A0AAU7U5A2_9DEIO</name>
<evidence type="ECO:0000256" key="6">
    <source>
        <dbReference type="ARBA" id="ARBA00023136"/>
    </source>
</evidence>
<dbReference type="KEGG" id="dsc:ABOD76_03155"/>
<dbReference type="InterPro" id="IPR010290">
    <property type="entry name" value="TM_effector"/>
</dbReference>
<keyword evidence="3" id="KW-1003">Cell membrane</keyword>
<feature type="transmembrane region" description="Helical" evidence="7">
    <location>
        <begin position="234"/>
        <end position="256"/>
    </location>
</feature>
<keyword evidence="5 7" id="KW-1133">Transmembrane helix</keyword>
<feature type="transmembrane region" description="Helical" evidence="7">
    <location>
        <begin position="27"/>
        <end position="51"/>
    </location>
</feature>
<dbReference type="RefSeq" id="WP_350241379.1">
    <property type="nucleotide sequence ID" value="NZ_CP158297.1"/>
</dbReference>
<sequence>MSIRVAVRVLRGHWSLPHVLRHRDYRLFWTGQAVSGVGSLMQVVGQSLLVLKLSHQSALALGAVSLAQALAFFLFALIGGGVVDRVNRRAVLFVTQTLLMGLALTLAVLSATGTASLPVVVALAFCSGMVMSFDQPARAALFPGLVPHSEVPRATALNALAMTAAGTLGPALAGVTAASLGLSVNFALNALSFVVALVCLARMRTVNQPAPASSRPPLLTSVREGLQVVARDPALPWVVSGYGALLLLGPSPSMLLPLYAAQVLHVDGAPLALLFLAVGAGTLLASVAQAASSGERQRDVFVVGLIVWAAALAVFALSSSLALCAAALLVHGAARNVVGTTAVTLMQLLAPEQARGRVMSVNTLLAGGVRPIGDFAVSAAIAATSLAGTTLACAGLVGLLAVALRGPLTRAGTVLRPRSVR</sequence>
<dbReference type="GO" id="GO:0022857">
    <property type="term" value="F:transmembrane transporter activity"/>
    <property type="evidence" value="ECO:0007669"/>
    <property type="project" value="InterPro"/>
</dbReference>
<dbReference type="InterPro" id="IPR036259">
    <property type="entry name" value="MFS_trans_sf"/>
</dbReference>
<proteinExistence type="predicted"/>
<dbReference type="SUPFAM" id="SSF103473">
    <property type="entry name" value="MFS general substrate transporter"/>
    <property type="match status" value="1"/>
</dbReference>
<keyword evidence="6 7" id="KW-0472">Membrane</keyword>
<gene>
    <name evidence="9" type="ORF">ABOD76_03155</name>
</gene>
<dbReference type="Pfam" id="PF05977">
    <property type="entry name" value="MFS_3"/>
    <property type="match status" value="1"/>
</dbReference>
<dbReference type="Gene3D" id="1.20.1250.20">
    <property type="entry name" value="MFS general substrate transporter like domains"/>
    <property type="match status" value="1"/>
</dbReference>
<protein>
    <submittedName>
        <fullName evidence="9">MFS transporter</fullName>
    </submittedName>
</protein>
<feature type="transmembrane region" description="Helical" evidence="7">
    <location>
        <begin position="179"/>
        <end position="201"/>
    </location>
</feature>
<comment type="subcellular location">
    <subcellularLocation>
        <location evidence="1">Cell membrane</location>
        <topology evidence="1">Multi-pass membrane protein</topology>
    </subcellularLocation>
</comment>
<geneLocation type="plasmid" evidence="9">
    <name>pDson01</name>
</geneLocation>
<evidence type="ECO:0000256" key="4">
    <source>
        <dbReference type="ARBA" id="ARBA00022692"/>
    </source>
</evidence>
<feature type="transmembrane region" description="Helical" evidence="7">
    <location>
        <begin position="300"/>
        <end position="330"/>
    </location>
</feature>
<reference evidence="9" key="1">
    <citation type="submission" date="2024-06" db="EMBL/GenBank/DDBJ databases">
        <title>Draft Genome Sequence of Deinococcus sonorensis Type Strain KR-87, a Biofilm Producing Representative of the Genus Deinococcus.</title>
        <authorList>
            <person name="Boren L.S."/>
            <person name="Grosso R.A."/>
            <person name="Hugenberg-Cox A.N."/>
            <person name="Hill J.T.E."/>
            <person name="Albert C.M."/>
            <person name="Tuohy J.M."/>
        </authorList>
    </citation>
    <scope>NUCLEOTIDE SEQUENCE</scope>
    <source>
        <strain evidence="9">KR-87</strain>
        <plasmid evidence="9">pDson01</plasmid>
    </source>
</reference>
<evidence type="ECO:0000259" key="8">
    <source>
        <dbReference type="PROSITE" id="PS50850"/>
    </source>
</evidence>
<feature type="transmembrane region" description="Helical" evidence="7">
    <location>
        <begin position="57"/>
        <end position="78"/>
    </location>
</feature>
<accession>A0AAU7U5A2</accession>
<evidence type="ECO:0000256" key="7">
    <source>
        <dbReference type="SAM" id="Phobius"/>
    </source>
</evidence>
<dbReference type="CDD" id="cd06173">
    <property type="entry name" value="MFS_MefA_like"/>
    <property type="match status" value="1"/>
</dbReference>
<dbReference type="PROSITE" id="PS50850">
    <property type="entry name" value="MFS"/>
    <property type="match status" value="1"/>
</dbReference>
<evidence type="ECO:0000313" key="9">
    <source>
        <dbReference type="EMBL" id="XBV83700.1"/>
    </source>
</evidence>
<dbReference type="AlphaFoldDB" id="A0AAU7U5A2"/>
<evidence type="ECO:0000256" key="1">
    <source>
        <dbReference type="ARBA" id="ARBA00004651"/>
    </source>
</evidence>
<feature type="transmembrane region" description="Helical" evidence="7">
    <location>
        <begin position="268"/>
        <end position="288"/>
    </location>
</feature>
<dbReference type="PANTHER" id="PTHR23513:SF11">
    <property type="entry name" value="STAPHYLOFERRIN A TRANSPORTER"/>
    <property type="match status" value="1"/>
</dbReference>